<dbReference type="PANTHER" id="PTHR43311:SF1">
    <property type="entry name" value="GLUTAMYL-Q TRNA(ASP) SYNTHETASE"/>
    <property type="match status" value="1"/>
</dbReference>
<organism evidence="10 11">
    <name type="scientific">Pseudoxanthomonas sacheonensis</name>
    <dbReference type="NCBI Taxonomy" id="443615"/>
    <lineage>
        <taxon>Bacteria</taxon>
        <taxon>Pseudomonadati</taxon>
        <taxon>Pseudomonadota</taxon>
        <taxon>Gammaproteobacteria</taxon>
        <taxon>Lysobacterales</taxon>
        <taxon>Lysobacteraceae</taxon>
        <taxon>Pseudoxanthomonas</taxon>
    </lineage>
</organism>
<protein>
    <recommendedName>
        <fullName evidence="7">Glutamyl-Q tRNA(Asp) synthetase</fullName>
        <shortName evidence="7">Glu-Q-RSs</shortName>
        <ecNumber evidence="7">6.1.1.-</ecNumber>
    </recommendedName>
</protein>
<feature type="short sequence motif" description="'KMSKS' region" evidence="7">
    <location>
        <begin position="228"/>
        <end position="232"/>
    </location>
</feature>
<dbReference type="InterPro" id="IPR049940">
    <property type="entry name" value="GluQ/Sye"/>
</dbReference>
<feature type="binding site" evidence="7">
    <location>
        <position position="231"/>
    </location>
    <ligand>
        <name>ATP</name>
        <dbReference type="ChEBI" id="CHEBI:30616"/>
    </ligand>
</feature>
<dbReference type="HAMAP" id="MF_01428">
    <property type="entry name" value="Glu_Q_tRNA_synth"/>
    <property type="match status" value="1"/>
</dbReference>
<keyword evidence="6 7" id="KW-0030">Aminoacyl-tRNA synthetase</keyword>
<dbReference type="InterPro" id="IPR014729">
    <property type="entry name" value="Rossmann-like_a/b/a_fold"/>
</dbReference>
<dbReference type="InterPro" id="IPR022380">
    <property type="entry name" value="Glu-Q_tRNA(Asp)_Synthase"/>
</dbReference>
<evidence type="ECO:0000259" key="9">
    <source>
        <dbReference type="Pfam" id="PF00749"/>
    </source>
</evidence>
<dbReference type="GO" id="GO:0016874">
    <property type="term" value="F:ligase activity"/>
    <property type="evidence" value="ECO:0007669"/>
    <property type="project" value="UniProtKB-KW"/>
</dbReference>
<gene>
    <name evidence="7" type="primary">gluQ</name>
    <name evidence="10" type="ORF">J2W94_001376</name>
</gene>
<evidence type="ECO:0000256" key="8">
    <source>
        <dbReference type="RuleBase" id="RU363037"/>
    </source>
</evidence>
<dbReference type="SUPFAM" id="SSF52374">
    <property type="entry name" value="Nucleotidylyl transferase"/>
    <property type="match status" value="1"/>
</dbReference>
<reference evidence="10 11" key="1">
    <citation type="submission" date="2023-07" db="EMBL/GenBank/DDBJ databases">
        <title>Sorghum-associated microbial communities from plants grown in Nebraska, USA.</title>
        <authorList>
            <person name="Schachtman D."/>
        </authorList>
    </citation>
    <scope>NUCLEOTIDE SEQUENCE [LARGE SCALE GENOMIC DNA]</scope>
    <source>
        <strain evidence="10 11">BE107</strain>
    </source>
</reference>
<feature type="domain" description="Glutamyl/glutaminyl-tRNA synthetase class Ib catalytic" evidence="9">
    <location>
        <begin position="8"/>
        <end position="117"/>
    </location>
</feature>
<feature type="binding site" evidence="7">
    <location>
        <position position="190"/>
    </location>
    <ligand>
        <name>L-glutamate</name>
        <dbReference type="ChEBI" id="CHEBI:29985"/>
    </ligand>
</feature>
<dbReference type="PRINTS" id="PR00987">
    <property type="entry name" value="TRNASYNTHGLU"/>
</dbReference>
<proteinExistence type="inferred from homology"/>
<evidence type="ECO:0000256" key="2">
    <source>
        <dbReference type="ARBA" id="ARBA00022723"/>
    </source>
</evidence>
<evidence type="ECO:0000313" key="10">
    <source>
        <dbReference type="EMBL" id="MDR6841112.1"/>
    </source>
</evidence>
<keyword evidence="5 7" id="KW-0067">ATP-binding</keyword>
<feature type="binding site" evidence="7">
    <location>
        <begin position="10"/>
        <end position="14"/>
    </location>
    <ligand>
        <name>L-glutamate</name>
        <dbReference type="ChEBI" id="CHEBI:29985"/>
    </ligand>
</feature>
<dbReference type="RefSeq" id="WP_310091439.1">
    <property type="nucleotide sequence ID" value="NZ_JAVDTT010000001.1"/>
</dbReference>
<dbReference type="NCBIfam" id="NF004314">
    <property type="entry name" value="PRK05710.1-3"/>
    <property type="match status" value="1"/>
</dbReference>
<feature type="binding site" evidence="7">
    <location>
        <position position="46"/>
    </location>
    <ligand>
        <name>L-glutamate</name>
        <dbReference type="ChEBI" id="CHEBI:29985"/>
    </ligand>
</feature>
<evidence type="ECO:0000256" key="4">
    <source>
        <dbReference type="ARBA" id="ARBA00022833"/>
    </source>
</evidence>
<dbReference type="EC" id="6.1.1.-" evidence="7"/>
<dbReference type="InterPro" id="IPR020058">
    <property type="entry name" value="Glu/Gln-tRNA-synth_Ib_cat-dom"/>
</dbReference>
<keyword evidence="4" id="KW-0862">Zinc</keyword>
<evidence type="ECO:0000256" key="3">
    <source>
        <dbReference type="ARBA" id="ARBA00022741"/>
    </source>
</evidence>
<feature type="short sequence motif" description="'HIGH' region" evidence="7">
    <location>
        <begin position="13"/>
        <end position="23"/>
    </location>
</feature>
<comment type="function">
    <text evidence="7">Catalyzes the tRNA-independent activation of glutamate in presence of ATP and the subsequent transfer of glutamate onto a tRNA(Asp). Glutamate is transferred on the 2-amino-5-(4,5-dihydroxy-2-cyclopenten-1-yl) moiety of the queuosine in the wobble position of the QUC anticodon.</text>
</comment>
<name>A0ABU1RQR7_9GAMM</name>
<dbReference type="PANTHER" id="PTHR43311">
    <property type="entry name" value="GLUTAMATE--TRNA LIGASE"/>
    <property type="match status" value="1"/>
</dbReference>
<feature type="domain" description="Glutamyl/glutaminyl-tRNA synthetase class Ib catalytic" evidence="9">
    <location>
        <begin position="121"/>
        <end position="237"/>
    </location>
</feature>
<comment type="caution">
    <text evidence="7">Lacks conserved residue(s) required for the propagation of feature annotation.</text>
</comment>
<comment type="caution">
    <text evidence="10">The sequence shown here is derived from an EMBL/GenBank/DDBJ whole genome shotgun (WGS) entry which is preliminary data.</text>
</comment>
<dbReference type="Proteomes" id="UP001254759">
    <property type="component" value="Unassembled WGS sequence"/>
</dbReference>
<evidence type="ECO:0000313" key="11">
    <source>
        <dbReference type="Proteomes" id="UP001254759"/>
    </source>
</evidence>
<feature type="binding site" evidence="7">
    <location>
        <position position="172"/>
    </location>
    <ligand>
        <name>L-glutamate</name>
        <dbReference type="ChEBI" id="CHEBI:29985"/>
    </ligand>
</feature>
<keyword evidence="1 7" id="KW-0436">Ligase</keyword>
<keyword evidence="11" id="KW-1185">Reference proteome</keyword>
<evidence type="ECO:0000256" key="1">
    <source>
        <dbReference type="ARBA" id="ARBA00022598"/>
    </source>
</evidence>
<dbReference type="Pfam" id="PF00749">
    <property type="entry name" value="tRNA-synt_1c"/>
    <property type="match status" value="2"/>
</dbReference>
<sequence length="303" mass="31938">MPDTSSYRGRFAPSPTGPLHFGSLVAALGSWLLARHANGQWLVRMEDLDPPREVAGAAAQQLAALDAFGLRSDGAVEWQSRRSDVYQIALDRLLAEGKAFACHCSRSQLAASNGVHHRCAGKAQRTNPAIRLRVPPGTTVSFEDSLQGGIAQDVGREVGDFVLKRADGLWAYQLAVVVDDAAQGMTDIVRGADLLDSTPRQILLQQALGLPTPRYLHLPLILDAGGQKLSKSSEAPAVDAGDPLPALHAAWLALGQASSAVEVSFDAASFLASAKQAFTPDRLPSVTSLSLAALHNAADANAV</sequence>
<keyword evidence="2" id="KW-0479">Metal-binding</keyword>
<accession>A0ABU1RQR7</accession>
<keyword evidence="3 7" id="KW-0547">Nucleotide-binding</keyword>
<dbReference type="NCBIfam" id="TIGR03838">
    <property type="entry name" value="queuosine_YadB"/>
    <property type="match status" value="1"/>
</dbReference>
<evidence type="ECO:0000256" key="5">
    <source>
        <dbReference type="ARBA" id="ARBA00022840"/>
    </source>
</evidence>
<evidence type="ECO:0000256" key="6">
    <source>
        <dbReference type="ARBA" id="ARBA00023146"/>
    </source>
</evidence>
<comment type="similarity">
    <text evidence="7">Belongs to the class-I aminoacyl-tRNA synthetase family. GluQ subfamily.</text>
</comment>
<dbReference type="Gene3D" id="3.40.50.620">
    <property type="entry name" value="HUPs"/>
    <property type="match status" value="1"/>
</dbReference>
<dbReference type="EMBL" id="JAVDTT010000001">
    <property type="protein sequence ID" value="MDR6841112.1"/>
    <property type="molecule type" value="Genomic_DNA"/>
</dbReference>
<keyword evidence="8" id="KW-0648">Protein biosynthesis</keyword>
<dbReference type="InterPro" id="IPR000924">
    <property type="entry name" value="Glu/Gln-tRNA-synth"/>
</dbReference>
<evidence type="ECO:0000256" key="7">
    <source>
        <dbReference type="HAMAP-Rule" id="MF_01428"/>
    </source>
</evidence>